<organism evidence="2 3">
    <name type="scientific">Sanguibacter gelidistatuariae</name>
    <dbReference type="NCBI Taxonomy" id="1814289"/>
    <lineage>
        <taxon>Bacteria</taxon>
        <taxon>Bacillati</taxon>
        <taxon>Actinomycetota</taxon>
        <taxon>Actinomycetes</taxon>
        <taxon>Micrococcales</taxon>
        <taxon>Sanguibacteraceae</taxon>
        <taxon>Sanguibacter</taxon>
    </lineage>
</organism>
<protein>
    <submittedName>
        <fullName evidence="2">Transcriptional regulator, AbiEi antitoxin, Type IV TA system</fullName>
    </submittedName>
</protein>
<sequence length="187" mass="21275">MTTTRDRLREEAFENHGYIRRSEALRNGASPAALDMLVTRGALERSAHGVYRDPVVPPTEHDELHLAVLWTGVDTACLSHETALALYELSDLIPDRIHVTIPRKHRIRRRGGDRYQVHHEDLLQRQIGWAEQIPTVDPATAIAQCIDYGTPTYLLRQAIDQALGTGRLTAPVADNLRQVLERRERRH</sequence>
<dbReference type="STRING" id="1814289.SAMN05216410_0766"/>
<evidence type="ECO:0000313" key="3">
    <source>
        <dbReference type="Proteomes" id="UP000199039"/>
    </source>
</evidence>
<dbReference type="Proteomes" id="UP000199039">
    <property type="component" value="Unassembled WGS sequence"/>
</dbReference>
<reference evidence="2 3" key="1">
    <citation type="submission" date="2016-09" db="EMBL/GenBank/DDBJ databases">
        <authorList>
            <person name="Capua I."/>
            <person name="De Benedictis P."/>
            <person name="Joannis T."/>
            <person name="Lombin L.H."/>
            <person name="Cattoli G."/>
        </authorList>
    </citation>
    <scope>NUCLEOTIDE SEQUENCE [LARGE SCALE GENOMIC DNA]</scope>
    <source>
        <strain evidence="2 3">ISLP-3</strain>
    </source>
</reference>
<keyword evidence="3" id="KW-1185">Reference proteome</keyword>
<proteinExistence type="predicted"/>
<dbReference type="OrthoDB" id="3192636at2"/>
<evidence type="ECO:0000259" key="1">
    <source>
        <dbReference type="Pfam" id="PF13338"/>
    </source>
</evidence>
<name>A0A1G6H610_9MICO</name>
<dbReference type="RefSeq" id="WP_093180895.1">
    <property type="nucleotide sequence ID" value="NZ_FMYH01000001.1"/>
</dbReference>
<dbReference type="InterPro" id="IPR025159">
    <property type="entry name" value="AbiEi_N"/>
</dbReference>
<evidence type="ECO:0000313" key="2">
    <source>
        <dbReference type="EMBL" id="SDB89641.1"/>
    </source>
</evidence>
<dbReference type="Pfam" id="PF13338">
    <property type="entry name" value="AbiEi_4"/>
    <property type="match status" value="1"/>
</dbReference>
<dbReference type="EMBL" id="FMYH01000001">
    <property type="protein sequence ID" value="SDB89641.1"/>
    <property type="molecule type" value="Genomic_DNA"/>
</dbReference>
<feature type="domain" description="AbiEi antitoxin N-terminal" evidence="1">
    <location>
        <begin position="6"/>
        <end position="52"/>
    </location>
</feature>
<dbReference type="AlphaFoldDB" id="A0A1G6H610"/>
<gene>
    <name evidence="2" type="ORF">SAMN05216410_0766</name>
</gene>
<accession>A0A1G6H610</accession>